<evidence type="ECO:0000313" key="2">
    <source>
        <dbReference type="Proteomes" id="UP000006833"/>
    </source>
</evidence>
<dbReference type="EMBL" id="CP000830">
    <property type="protein sequence ID" value="ABV93999.1"/>
    <property type="molecule type" value="Genomic_DNA"/>
</dbReference>
<dbReference type="AlphaFoldDB" id="A8LR76"/>
<dbReference type="SUPFAM" id="SSF103025">
    <property type="entry name" value="Folate-binding domain"/>
    <property type="match status" value="1"/>
</dbReference>
<organism evidence="1 2">
    <name type="scientific">Dinoroseobacter shibae (strain DSM 16493 / NCIMB 14021 / DFL 12)</name>
    <dbReference type="NCBI Taxonomy" id="398580"/>
    <lineage>
        <taxon>Bacteria</taxon>
        <taxon>Pseudomonadati</taxon>
        <taxon>Pseudomonadota</taxon>
        <taxon>Alphaproteobacteria</taxon>
        <taxon>Rhodobacterales</taxon>
        <taxon>Roseobacteraceae</taxon>
        <taxon>Dinoroseobacter</taxon>
    </lineage>
</organism>
<proteinExistence type="predicted"/>
<dbReference type="KEGG" id="dsh:Dshi_2263"/>
<keyword evidence="2" id="KW-1185">Reference proteome</keyword>
<dbReference type="OrthoDB" id="7350722at2"/>
<name>A8LR76_DINSH</name>
<evidence type="ECO:0000313" key="1">
    <source>
        <dbReference type="EMBL" id="ABV93999.1"/>
    </source>
</evidence>
<dbReference type="RefSeq" id="WP_012178930.1">
    <property type="nucleotide sequence ID" value="NC_009952.1"/>
</dbReference>
<dbReference type="STRING" id="398580.Dshi_2263"/>
<gene>
    <name evidence="1" type="ordered locus">Dshi_2263</name>
</gene>
<dbReference type="Gene3D" id="3.30.1360.120">
    <property type="entry name" value="Probable tRNA modification gtpase trme, domain 1"/>
    <property type="match status" value="1"/>
</dbReference>
<dbReference type="Proteomes" id="UP000006833">
    <property type="component" value="Chromosome"/>
</dbReference>
<accession>A8LR76</accession>
<dbReference type="HOGENOM" id="CLU_114076_2_1_5"/>
<reference evidence="2" key="1">
    <citation type="journal article" date="2010" name="ISME J.">
        <title>The complete genome sequence of the algal symbiont Dinoroseobacter shibae: a hitchhiker's guide to life in the sea.</title>
        <authorList>
            <person name="Wagner-Dobler I."/>
            <person name="Ballhausen B."/>
            <person name="Berger M."/>
            <person name="Brinkhoff T."/>
            <person name="Buchholz I."/>
            <person name="Bunk B."/>
            <person name="Cypionka H."/>
            <person name="Daniel R."/>
            <person name="Drepper T."/>
            <person name="Gerdts G."/>
            <person name="Hahnke S."/>
            <person name="Han C."/>
            <person name="Jahn D."/>
            <person name="Kalhoefer D."/>
            <person name="Kiss H."/>
            <person name="Klenk H.P."/>
            <person name="Kyrpides N."/>
            <person name="Liebl W."/>
            <person name="Liesegang H."/>
            <person name="Meincke L."/>
            <person name="Pati A."/>
            <person name="Petersen J."/>
            <person name="Piekarski T."/>
            <person name="Pommerenke C."/>
            <person name="Pradella S."/>
            <person name="Pukall R."/>
            <person name="Rabus R."/>
            <person name="Stackebrandt E."/>
            <person name="Thole S."/>
            <person name="Thompson L."/>
            <person name="Tielen P."/>
            <person name="Tomasch J."/>
            <person name="von Jan M."/>
            <person name="Wanphrut N."/>
            <person name="Wichels A."/>
            <person name="Zech H."/>
            <person name="Simon M."/>
        </authorList>
    </citation>
    <scope>NUCLEOTIDE SEQUENCE [LARGE SCALE GENOMIC DNA]</scope>
    <source>
        <strain evidence="2">DSM 16493 / NCIMB 14021 / DFL 12</strain>
    </source>
</reference>
<dbReference type="eggNOG" id="COG4583">
    <property type="taxonomic scope" value="Bacteria"/>
</dbReference>
<dbReference type="InterPro" id="IPR027266">
    <property type="entry name" value="TrmE/GcvT-like"/>
</dbReference>
<protein>
    <submittedName>
        <fullName evidence="1">Putative sarcosine oxidase</fullName>
    </submittedName>
</protein>
<sequence>MADPASLAPACPLPAVKIGTVALTEVAVGTVMSVQPYPGAGQAVSTKLAQLTGIPFPEPGRSADFEDLRVLWAGRDTAFLVGEVPPLDLLCGEAALTDQSDAWVVLRLSGSQAREVLARLTPLDLRDTAFTEGQTARTELAHMAVLLVALPAAVEIWLMRSMRLTALDKLSQAMKSVAARAARDRDTGDAAP</sequence>